<keyword evidence="3" id="KW-1185">Reference proteome</keyword>
<accession>A0A9P9BIF9</accession>
<dbReference type="Proteomes" id="UP000756346">
    <property type="component" value="Unassembled WGS sequence"/>
</dbReference>
<feature type="non-terminal residue" evidence="2">
    <location>
        <position position="776"/>
    </location>
</feature>
<name>A0A9P9BIF9_9PEZI</name>
<reference evidence="2" key="1">
    <citation type="journal article" date="2021" name="Nat. Commun.">
        <title>Genetic determinants of endophytism in the Arabidopsis root mycobiome.</title>
        <authorList>
            <person name="Mesny F."/>
            <person name="Miyauchi S."/>
            <person name="Thiergart T."/>
            <person name="Pickel B."/>
            <person name="Atanasova L."/>
            <person name="Karlsson M."/>
            <person name="Huettel B."/>
            <person name="Barry K.W."/>
            <person name="Haridas S."/>
            <person name="Chen C."/>
            <person name="Bauer D."/>
            <person name="Andreopoulos W."/>
            <person name="Pangilinan J."/>
            <person name="LaButti K."/>
            <person name="Riley R."/>
            <person name="Lipzen A."/>
            <person name="Clum A."/>
            <person name="Drula E."/>
            <person name="Henrissat B."/>
            <person name="Kohler A."/>
            <person name="Grigoriev I.V."/>
            <person name="Martin F.M."/>
            <person name="Hacquard S."/>
        </authorList>
    </citation>
    <scope>NUCLEOTIDE SEQUENCE</scope>
    <source>
        <strain evidence="2">MPI-CAGE-CH-0230</strain>
    </source>
</reference>
<dbReference type="GeneID" id="70192366"/>
<dbReference type="OrthoDB" id="506431at2759"/>
<dbReference type="Gene3D" id="3.10.129.10">
    <property type="entry name" value="Hotdog Thioesterase"/>
    <property type="match status" value="1"/>
</dbReference>
<gene>
    <name evidence="2" type="ORF">B0I36DRAFT_436373</name>
</gene>
<evidence type="ECO:0000259" key="1">
    <source>
        <dbReference type="Pfam" id="PF03061"/>
    </source>
</evidence>
<dbReference type="InterPro" id="IPR052061">
    <property type="entry name" value="PTE-AB_protein"/>
</dbReference>
<feature type="domain" description="Thioesterase" evidence="1">
    <location>
        <begin position="141"/>
        <end position="219"/>
    </location>
</feature>
<dbReference type="Pfam" id="PF03061">
    <property type="entry name" value="4HBT"/>
    <property type="match status" value="1"/>
</dbReference>
<dbReference type="InterPro" id="IPR006683">
    <property type="entry name" value="Thioestr_dom"/>
</dbReference>
<organism evidence="2 3">
    <name type="scientific">Microdochium trichocladiopsis</name>
    <dbReference type="NCBI Taxonomy" id="1682393"/>
    <lineage>
        <taxon>Eukaryota</taxon>
        <taxon>Fungi</taxon>
        <taxon>Dikarya</taxon>
        <taxon>Ascomycota</taxon>
        <taxon>Pezizomycotina</taxon>
        <taxon>Sordariomycetes</taxon>
        <taxon>Xylariomycetidae</taxon>
        <taxon>Xylariales</taxon>
        <taxon>Microdochiaceae</taxon>
        <taxon>Microdochium</taxon>
    </lineage>
</organism>
<dbReference type="SUPFAM" id="SSF54637">
    <property type="entry name" value="Thioesterase/thiol ester dehydrase-isomerase"/>
    <property type="match status" value="1"/>
</dbReference>
<dbReference type="InterPro" id="IPR029069">
    <property type="entry name" value="HotDog_dom_sf"/>
</dbReference>
<dbReference type="PANTHER" id="PTHR47260:SF6">
    <property type="entry name" value="THIOESTERASE DOMAIN-CONTAINING PROTEIN"/>
    <property type="match status" value="1"/>
</dbReference>
<protein>
    <recommendedName>
        <fullName evidence="1">Thioesterase domain-containing protein</fullName>
    </recommendedName>
</protein>
<sequence>MVMPKSITKPEWTTFGHSAVFDSSRAERVEDEAFFRTIPACNERLSRPGVRTWAPATSDVFAITLNTDLALKGFLVYWDEPARDAAAASNNNSQDISKSPAQKVEYTPGTSHLIPDADEVPLVREVHALLRTEIGLQSYPGLMQGGIVSALMDEITGLATVVNRIRGVRGFKEHLFMTSSITTAFARPVPTPATLVVTARIKELKGRVATVEGEIRNFEKGGETGPVLAKVDAVWAGIKLRDGKPVQFKFDTSSGIRPKLFGIVNLQTLMAARHPLMLRVRRRIKPLRAGHDVHGVVHHDSPVLLPGDRGSRGVQVRGTAHGPSTHAGPALRVVVVVISHIVHQIERGHAEHVARRAGFVEASIAPRAADGPAVVILHAPLAVGWGGGVGGQTELDKHDAEQRPERGEAARCDGAAGFDLRPDSNRGGRPCWRDVGCVREARGGRLADDDGGTGTIRKITRSAGGYSELQVQRQTHMQAMPTTNVNAILVLKSICRWKTSQAGSSVRPVVEGTRLTYKAVDVAASDRGEPGITCARLKKSCLPQGQDQPQHVKFVTFVAGVDPDMLGQSDIPLPINSPPDVLFTDHFITFLATCQLTKRFSALAPEFIHFIQSPGPLRDIALAIGALETSRKGSIRSSGRRENTDSTALSLYGRSIRTFSKDIAAPTFQPGEEALWTTFLLGLFELMSKVSSADAWSMHMIQGVSQIIKHIPSSAPLTPLGNELLEVCRCLGIHRAILYGADTSLEMHRIVEKADSSQFSAMRLSLELMLGASLLS</sequence>
<comment type="caution">
    <text evidence="2">The sequence shown here is derived from an EMBL/GenBank/DDBJ whole genome shotgun (WGS) entry which is preliminary data.</text>
</comment>
<dbReference type="PANTHER" id="PTHR47260">
    <property type="entry name" value="UPF0644 PROTEIN PB2B4.06"/>
    <property type="match status" value="1"/>
</dbReference>
<dbReference type="CDD" id="cd03443">
    <property type="entry name" value="PaaI_thioesterase"/>
    <property type="match status" value="1"/>
</dbReference>
<dbReference type="AlphaFoldDB" id="A0A9P9BIF9"/>
<dbReference type="RefSeq" id="XP_046005325.1">
    <property type="nucleotide sequence ID" value="XM_046162820.1"/>
</dbReference>
<dbReference type="EMBL" id="JAGTJQ010000013">
    <property type="protein sequence ID" value="KAH7014358.1"/>
    <property type="molecule type" value="Genomic_DNA"/>
</dbReference>
<proteinExistence type="predicted"/>
<evidence type="ECO:0000313" key="3">
    <source>
        <dbReference type="Proteomes" id="UP000756346"/>
    </source>
</evidence>
<evidence type="ECO:0000313" key="2">
    <source>
        <dbReference type="EMBL" id="KAH7014358.1"/>
    </source>
</evidence>